<dbReference type="OrthoDB" id="6077919at2759"/>
<dbReference type="EMBL" id="KV744881">
    <property type="protein sequence ID" value="OCK82662.1"/>
    <property type="molecule type" value="Genomic_DNA"/>
</dbReference>
<name>A0A8E2EEU8_9PEZI</name>
<keyword evidence="1" id="KW-0863">Zinc-finger</keyword>
<feature type="region of interest" description="Disordered" evidence="2">
    <location>
        <begin position="215"/>
        <end position="237"/>
    </location>
</feature>
<evidence type="ECO:0000313" key="4">
    <source>
        <dbReference type="EMBL" id="OCK82662.1"/>
    </source>
</evidence>
<feature type="domain" description="C2H2-type" evidence="3">
    <location>
        <begin position="634"/>
        <end position="661"/>
    </location>
</feature>
<keyword evidence="5" id="KW-1185">Reference proteome</keyword>
<gene>
    <name evidence="4" type="ORF">K432DRAFT_391050</name>
</gene>
<feature type="compositionally biased region" description="Polar residues" evidence="2">
    <location>
        <begin position="496"/>
        <end position="511"/>
    </location>
</feature>
<feature type="compositionally biased region" description="Low complexity" evidence="2">
    <location>
        <begin position="825"/>
        <end position="835"/>
    </location>
</feature>
<feature type="region of interest" description="Disordered" evidence="2">
    <location>
        <begin position="444"/>
        <end position="464"/>
    </location>
</feature>
<reference evidence="4 5" key="1">
    <citation type="journal article" date="2016" name="Nat. Commun.">
        <title>Ectomycorrhizal ecology is imprinted in the genome of the dominant symbiotic fungus Cenococcum geophilum.</title>
        <authorList>
            <consortium name="DOE Joint Genome Institute"/>
            <person name="Peter M."/>
            <person name="Kohler A."/>
            <person name="Ohm R.A."/>
            <person name="Kuo A."/>
            <person name="Krutzmann J."/>
            <person name="Morin E."/>
            <person name="Arend M."/>
            <person name="Barry K.W."/>
            <person name="Binder M."/>
            <person name="Choi C."/>
            <person name="Clum A."/>
            <person name="Copeland A."/>
            <person name="Grisel N."/>
            <person name="Haridas S."/>
            <person name="Kipfer T."/>
            <person name="LaButti K."/>
            <person name="Lindquist E."/>
            <person name="Lipzen A."/>
            <person name="Maire R."/>
            <person name="Meier B."/>
            <person name="Mihaltcheva S."/>
            <person name="Molinier V."/>
            <person name="Murat C."/>
            <person name="Poggeler S."/>
            <person name="Quandt C.A."/>
            <person name="Sperisen C."/>
            <person name="Tritt A."/>
            <person name="Tisserant E."/>
            <person name="Crous P.W."/>
            <person name="Henrissat B."/>
            <person name="Nehls U."/>
            <person name="Egli S."/>
            <person name="Spatafora J.W."/>
            <person name="Grigoriev I.V."/>
            <person name="Martin F.M."/>
        </authorList>
    </citation>
    <scope>NUCLEOTIDE SEQUENCE [LARGE SCALE GENOMIC DNA]</scope>
    <source>
        <strain evidence="4 5">CBS 459.81</strain>
    </source>
</reference>
<dbReference type="PANTHER" id="PTHR35391">
    <property type="entry name" value="C2H2-TYPE DOMAIN-CONTAINING PROTEIN-RELATED"/>
    <property type="match status" value="1"/>
</dbReference>
<feature type="compositionally biased region" description="Polar residues" evidence="2">
    <location>
        <begin position="576"/>
        <end position="588"/>
    </location>
</feature>
<keyword evidence="1" id="KW-0479">Metal-binding</keyword>
<feature type="compositionally biased region" description="Polar residues" evidence="2">
    <location>
        <begin position="379"/>
        <end position="411"/>
    </location>
</feature>
<sequence>MTHEQFPQYNYSEPYFSAPLPGSLNLSISQWSQQGSAVPVNPGPRVPPSIDVFQSRSRAISNPRSRDSSSFNQPNVAQQSSQADHNLDGLVNVPRLSSGRNTVDVRRAPNPITRFYEGEGPWNPVGAFSNSRTSPRDVNFGSQPIPNLEFMNYRNPPGSEIGSNCTAAYQDSGYGTQSQPTTQSIASIEPREYNQDIPEISLSLNTINFAPGSSGAADLNQSSRSDSSRNLHVRNPLHRKPEKCARCGETPKCPSDFRKHILKHEKPFKCEVPNCRRGSKGFTTVNDLNRHKKSVHRIGVLTKSYQCASEHCRNKEKIWPRLDNFKQHVHRMHSDENEANLIKHSELRGRAPMESPTLQAMSVAPMDTTLAGIGTEQNLSIPTFNSPNSLTLTPGQTSRSWDNLEVSSQEFQMDDENPETGDDLYTPGSRQADLGFDAAYRQADQAPSSGLDPTTPASWRSHSSNSNISLGLSTLAAVACSAPAQAPYDCTMVRKPSQQPPTLSGEPQTKAEQQRKALGQLSRAIAANISTKPETESLDNAVWRVLSRATGLEGQDMESSNSSSGTCSSSSDNERSATQSNATGSTSNESEDIQDTITRTEVLKGLAALAGLIKKKGKKTLVGNRQKPFPSTTETCHICKKVVPRRCDLKKHMKRHTRPYGCTFPKCKKSFGSKNDWKRHENSQHFQLETWRCGLPGLGQPCCAELFYRREMFEEHLRKEHHMDEVEDMEHQVRVQKIGRNGQGQFWCGFCRKIVLLKKKRNEAWDERFNHIDEHFKLKKSIEEWLCLEAKKTKGEVLKEMNRNNFDEDEGEMDEGLCDNSPLDSHSSSMSQQSPQEEEVSTTNTSKEQTRSSANSRKRQSSTELPSTLTSRGTREIVLFCCQCTLGPWLAKTCSNCIDCDHKFCNGCSRKIVINDETEGQNENQHQDRDISFGS</sequence>
<feature type="region of interest" description="Disordered" evidence="2">
    <location>
        <begin position="57"/>
        <end position="87"/>
    </location>
</feature>
<feature type="compositionally biased region" description="Acidic residues" evidence="2">
    <location>
        <begin position="412"/>
        <end position="422"/>
    </location>
</feature>
<dbReference type="InterPro" id="IPR036236">
    <property type="entry name" value="Znf_C2H2_sf"/>
</dbReference>
<evidence type="ECO:0000256" key="1">
    <source>
        <dbReference type="PROSITE-ProRule" id="PRU00042"/>
    </source>
</evidence>
<dbReference type="AlphaFoldDB" id="A0A8E2EEU8"/>
<dbReference type="SUPFAM" id="SSF57667">
    <property type="entry name" value="beta-beta-alpha zinc fingers"/>
    <property type="match status" value="1"/>
</dbReference>
<feature type="compositionally biased region" description="Low complexity" evidence="2">
    <location>
        <begin position="559"/>
        <end position="571"/>
    </location>
</feature>
<feature type="compositionally biased region" description="Polar residues" evidence="2">
    <location>
        <begin position="57"/>
        <end position="84"/>
    </location>
</feature>
<feature type="compositionally biased region" description="Polar residues" evidence="2">
    <location>
        <begin position="842"/>
        <end position="855"/>
    </location>
</feature>
<dbReference type="GO" id="GO:0008270">
    <property type="term" value="F:zinc ion binding"/>
    <property type="evidence" value="ECO:0007669"/>
    <property type="project" value="UniProtKB-KW"/>
</dbReference>
<protein>
    <recommendedName>
        <fullName evidence="3">C2H2-type domain-containing protein</fullName>
    </recommendedName>
</protein>
<evidence type="ECO:0000259" key="3">
    <source>
        <dbReference type="PROSITE" id="PS50157"/>
    </source>
</evidence>
<feature type="compositionally biased region" description="Acidic residues" evidence="2">
    <location>
        <begin position="807"/>
        <end position="817"/>
    </location>
</feature>
<dbReference type="Proteomes" id="UP000250266">
    <property type="component" value="Unassembled WGS sequence"/>
</dbReference>
<organism evidence="4 5">
    <name type="scientific">Lepidopterella palustris CBS 459.81</name>
    <dbReference type="NCBI Taxonomy" id="1314670"/>
    <lineage>
        <taxon>Eukaryota</taxon>
        <taxon>Fungi</taxon>
        <taxon>Dikarya</taxon>
        <taxon>Ascomycota</taxon>
        <taxon>Pezizomycotina</taxon>
        <taxon>Dothideomycetes</taxon>
        <taxon>Pleosporomycetidae</taxon>
        <taxon>Mytilinidiales</taxon>
        <taxon>Argynnaceae</taxon>
        <taxon>Lepidopterella</taxon>
    </lineage>
</organism>
<feature type="region of interest" description="Disordered" evidence="2">
    <location>
        <begin position="553"/>
        <end position="594"/>
    </location>
</feature>
<accession>A0A8E2EEU8</accession>
<feature type="region of interest" description="Disordered" evidence="2">
    <location>
        <begin position="492"/>
        <end position="518"/>
    </location>
</feature>
<dbReference type="SMART" id="SM00355">
    <property type="entry name" value="ZnF_C2H2"/>
    <property type="match status" value="6"/>
</dbReference>
<keyword evidence="1" id="KW-0862">Zinc</keyword>
<feature type="compositionally biased region" description="Polar residues" evidence="2">
    <location>
        <begin position="445"/>
        <end position="457"/>
    </location>
</feature>
<proteinExistence type="predicted"/>
<dbReference type="PANTHER" id="PTHR35391:SF3">
    <property type="entry name" value="FINGER DOMAIN PROTEIN, PUTATIVE (AFU_ORTHOLOGUE AFUA_8G04300)-RELATED"/>
    <property type="match status" value="1"/>
</dbReference>
<dbReference type="PROSITE" id="PS00028">
    <property type="entry name" value="ZINC_FINGER_C2H2_1"/>
    <property type="match status" value="2"/>
</dbReference>
<feature type="compositionally biased region" description="Polar residues" evidence="2">
    <location>
        <begin position="219"/>
        <end position="230"/>
    </location>
</feature>
<feature type="region of interest" description="Disordered" evidence="2">
    <location>
        <begin position="805"/>
        <end position="869"/>
    </location>
</feature>
<evidence type="ECO:0000256" key="2">
    <source>
        <dbReference type="SAM" id="MobiDB-lite"/>
    </source>
</evidence>
<feature type="domain" description="C2H2-type" evidence="3">
    <location>
        <begin position="660"/>
        <end position="690"/>
    </location>
</feature>
<dbReference type="InterPro" id="IPR013087">
    <property type="entry name" value="Znf_C2H2_type"/>
</dbReference>
<dbReference type="Gene3D" id="3.30.160.60">
    <property type="entry name" value="Classic Zinc Finger"/>
    <property type="match status" value="2"/>
</dbReference>
<feature type="region of interest" description="Disordered" evidence="2">
    <location>
        <begin position="379"/>
        <end position="431"/>
    </location>
</feature>
<evidence type="ECO:0000313" key="5">
    <source>
        <dbReference type="Proteomes" id="UP000250266"/>
    </source>
</evidence>
<dbReference type="PROSITE" id="PS50157">
    <property type="entry name" value="ZINC_FINGER_C2H2_2"/>
    <property type="match status" value="2"/>
</dbReference>